<keyword evidence="7" id="KW-0808">Transferase</keyword>
<dbReference type="InterPro" id="IPR023213">
    <property type="entry name" value="CAT-like_dom_sf"/>
</dbReference>
<evidence type="ECO:0000313" key="13">
    <source>
        <dbReference type="EMBL" id="MBA8923660.1"/>
    </source>
</evidence>
<name>A0ABR6B9X2_9PSEU</name>
<evidence type="ECO:0000256" key="7">
    <source>
        <dbReference type="ARBA" id="ARBA00022679"/>
    </source>
</evidence>
<comment type="catalytic activity">
    <reaction evidence="3">
        <text>2 a mycocerosyl-[mycocerosic acid synthase] + a phthiodiolone = a dimycocerosyl phthiodiolone + 2 holo-[mycocerosic acid synthase].</text>
        <dbReference type="EC" id="2.3.1.282"/>
    </reaction>
</comment>
<comment type="catalytic activity">
    <reaction evidence="1">
        <text>2 a mycocerosyl-[mycocerosic acid synthase] + a phthiocerol = a dimycocerosyl phthiocerol + 2 holo-[mycocerosic acid synthase].</text>
        <dbReference type="EC" id="2.3.1.282"/>
    </reaction>
</comment>
<evidence type="ECO:0000256" key="9">
    <source>
        <dbReference type="ARBA" id="ARBA00030465"/>
    </source>
</evidence>
<dbReference type="PANTHER" id="PTHR28037">
    <property type="entry name" value="ALCOHOL O-ACETYLTRANSFERASE 1-RELATED"/>
    <property type="match status" value="1"/>
</dbReference>
<comment type="similarity">
    <text evidence="4">Belongs to the acyltransferase PapA5 family.</text>
</comment>
<accession>A0ABR6B9X2</accession>
<dbReference type="Pfam" id="PF16911">
    <property type="entry name" value="PapA_C"/>
    <property type="match status" value="1"/>
</dbReference>
<reference evidence="13 14" key="1">
    <citation type="submission" date="2020-08" db="EMBL/GenBank/DDBJ databases">
        <title>Genomic Encyclopedia of Archaeal and Bacterial Type Strains, Phase II (KMG-II): from individual species to whole genera.</title>
        <authorList>
            <person name="Goeker M."/>
        </authorList>
    </citation>
    <scope>NUCLEOTIDE SEQUENCE [LARGE SCALE GENOMIC DNA]</scope>
    <source>
        <strain evidence="13 14">DSM 43850</strain>
    </source>
</reference>
<keyword evidence="8" id="KW-0012">Acyltransferase</keyword>
<evidence type="ECO:0000256" key="6">
    <source>
        <dbReference type="ARBA" id="ARBA00013449"/>
    </source>
</evidence>
<sequence length="415" mass="44827">MERFLAPHEAAVLAGDVRVVLCSEVDGDLNEQTVVAALTHLQTCYPLLAGTFSTKDGRPQIVVNDRPAHVALDHGTSYEEEINAALTWTPGPLLRITLLREPTRTRVVMTLPRAFVDGMSYLALHRRFWAIYAALLANEPVPVEVVEPVLGPALDDLLAARFSQQQLHDFVAQRAQSDADAVPAVLPPLASVNGMPGADQTFRTIAVEVDADRSANLAQYAHDASLSRNALVSAALLTSLRTFLEPATGTVRMLCTTAVDMRRRLQPPIPPEVLQSAATTTSIRLEVDSAATPVDVARELASQLHAAVDSGAAAMELATFEYMIDQHPPTLVITDVGAIAEPVLPDGLDVTGVRLAPLGHLPMIFAVVSRYRQRLDINLAYSRAWFIDSQINDLATRVSTTLNDLAEPTASVTSE</sequence>
<dbReference type="InterPro" id="IPR031641">
    <property type="entry name" value="PapA_C"/>
</dbReference>
<evidence type="ECO:0000313" key="14">
    <source>
        <dbReference type="Proteomes" id="UP000517916"/>
    </source>
</evidence>
<feature type="domain" description="Phthiocerol/phthiodiolone dimycocerosyl transferase C-terminal" evidence="12">
    <location>
        <begin position="200"/>
        <end position="356"/>
    </location>
</feature>
<dbReference type="EC" id="2.3.1.282" evidence="5"/>
<dbReference type="Proteomes" id="UP000517916">
    <property type="component" value="Unassembled WGS sequence"/>
</dbReference>
<organism evidence="13 14">
    <name type="scientific">Kutzneria viridogrisea</name>
    <dbReference type="NCBI Taxonomy" id="47990"/>
    <lineage>
        <taxon>Bacteria</taxon>
        <taxon>Bacillati</taxon>
        <taxon>Actinomycetota</taxon>
        <taxon>Actinomycetes</taxon>
        <taxon>Pseudonocardiales</taxon>
        <taxon>Pseudonocardiaceae</taxon>
        <taxon>Kutzneria</taxon>
    </lineage>
</organism>
<dbReference type="InterPro" id="IPR052058">
    <property type="entry name" value="Alcohol_O-acetyltransferase"/>
</dbReference>
<dbReference type="EMBL" id="JACJID010000001">
    <property type="protein sequence ID" value="MBA8923660.1"/>
    <property type="molecule type" value="Genomic_DNA"/>
</dbReference>
<evidence type="ECO:0000256" key="8">
    <source>
        <dbReference type="ARBA" id="ARBA00023315"/>
    </source>
</evidence>
<comment type="catalytic activity">
    <reaction evidence="2">
        <text>2 a mycocerosyl-[mycocerosic acid synthase] + a phenolphthiocerol = a dimycocerosyl phenolphthiocerol + 2 holo-[mycocerosic acid synthase].</text>
        <dbReference type="EC" id="2.3.1.282"/>
    </reaction>
</comment>
<gene>
    <name evidence="13" type="ORF">BC739_000857</name>
</gene>
<evidence type="ECO:0000256" key="3">
    <source>
        <dbReference type="ARBA" id="ARBA00001907"/>
    </source>
</evidence>
<dbReference type="RefSeq" id="WP_025358776.1">
    <property type="nucleotide sequence ID" value="NZ_BAAABQ010000062.1"/>
</dbReference>
<protein>
    <recommendedName>
        <fullName evidence="6">Phthiocerol/phthiodiolone dimycocerosyl transferase</fullName>
        <ecNumber evidence="5">2.3.1.282</ecNumber>
    </recommendedName>
    <alternativeName>
        <fullName evidence="11">Acyltransferase PapA5</fullName>
    </alternativeName>
    <alternativeName>
        <fullName evidence="9">Phthiocerol/phthiodiolone O-acyltransferase</fullName>
    </alternativeName>
    <alternativeName>
        <fullName evidence="10">Polyketide synthase-associated protein A5</fullName>
    </alternativeName>
</protein>
<proteinExistence type="inferred from homology"/>
<evidence type="ECO:0000256" key="11">
    <source>
        <dbReference type="ARBA" id="ARBA00033407"/>
    </source>
</evidence>
<evidence type="ECO:0000256" key="5">
    <source>
        <dbReference type="ARBA" id="ARBA00012866"/>
    </source>
</evidence>
<dbReference type="SUPFAM" id="SSF52777">
    <property type="entry name" value="CoA-dependent acyltransferases"/>
    <property type="match status" value="2"/>
</dbReference>
<dbReference type="Gene3D" id="3.30.559.10">
    <property type="entry name" value="Chloramphenicol acetyltransferase-like domain"/>
    <property type="match status" value="1"/>
</dbReference>
<keyword evidence="14" id="KW-1185">Reference proteome</keyword>
<dbReference type="PANTHER" id="PTHR28037:SF1">
    <property type="entry name" value="ALCOHOL O-ACETYLTRANSFERASE 1-RELATED"/>
    <property type="match status" value="1"/>
</dbReference>
<comment type="caution">
    <text evidence="13">The sequence shown here is derived from an EMBL/GenBank/DDBJ whole genome shotgun (WGS) entry which is preliminary data.</text>
</comment>
<dbReference type="Gene3D" id="3.30.559.30">
    <property type="entry name" value="Nonribosomal peptide synthetase, condensation domain"/>
    <property type="match status" value="1"/>
</dbReference>
<evidence type="ECO:0000259" key="12">
    <source>
        <dbReference type="Pfam" id="PF16911"/>
    </source>
</evidence>
<evidence type="ECO:0000256" key="1">
    <source>
        <dbReference type="ARBA" id="ARBA00000026"/>
    </source>
</evidence>
<evidence type="ECO:0000256" key="4">
    <source>
        <dbReference type="ARBA" id="ARBA00006558"/>
    </source>
</evidence>
<evidence type="ECO:0000256" key="2">
    <source>
        <dbReference type="ARBA" id="ARBA00000625"/>
    </source>
</evidence>
<evidence type="ECO:0000256" key="10">
    <source>
        <dbReference type="ARBA" id="ARBA00032317"/>
    </source>
</evidence>